<evidence type="ECO:0000313" key="2">
    <source>
        <dbReference type="EMBL" id="KAG5581020.1"/>
    </source>
</evidence>
<organism evidence="2 3">
    <name type="scientific">Solanum commersonii</name>
    <name type="common">Commerson's wild potato</name>
    <name type="synonym">Commerson's nightshade</name>
    <dbReference type="NCBI Taxonomy" id="4109"/>
    <lineage>
        <taxon>Eukaryota</taxon>
        <taxon>Viridiplantae</taxon>
        <taxon>Streptophyta</taxon>
        <taxon>Embryophyta</taxon>
        <taxon>Tracheophyta</taxon>
        <taxon>Spermatophyta</taxon>
        <taxon>Magnoliopsida</taxon>
        <taxon>eudicotyledons</taxon>
        <taxon>Gunneridae</taxon>
        <taxon>Pentapetalae</taxon>
        <taxon>asterids</taxon>
        <taxon>lamiids</taxon>
        <taxon>Solanales</taxon>
        <taxon>Solanaceae</taxon>
        <taxon>Solanoideae</taxon>
        <taxon>Solaneae</taxon>
        <taxon>Solanum</taxon>
    </lineage>
</organism>
<protein>
    <recommendedName>
        <fullName evidence="4">Reverse transcriptase domain-containing protein</fullName>
    </recommendedName>
</protein>
<evidence type="ECO:0000256" key="1">
    <source>
        <dbReference type="SAM" id="MobiDB-lite"/>
    </source>
</evidence>
<dbReference type="Proteomes" id="UP000824120">
    <property type="component" value="Chromosome 10"/>
</dbReference>
<reference evidence="2 3" key="1">
    <citation type="submission" date="2020-09" db="EMBL/GenBank/DDBJ databases">
        <title>De no assembly of potato wild relative species, Solanum commersonii.</title>
        <authorList>
            <person name="Cho K."/>
        </authorList>
    </citation>
    <scope>NUCLEOTIDE SEQUENCE [LARGE SCALE GENOMIC DNA]</scope>
    <source>
        <strain evidence="2">LZ3.2</strain>
        <tissue evidence="2">Leaf</tissue>
    </source>
</reference>
<gene>
    <name evidence="2" type="ORF">H5410_051647</name>
</gene>
<name>A0A9J5X154_SOLCO</name>
<evidence type="ECO:0000313" key="3">
    <source>
        <dbReference type="Proteomes" id="UP000824120"/>
    </source>
</evidence>
<dbReference type="PANTHER" id="PTHR33116:SF67">
    <property type="entry name" value="REVERSE TRANSCRIPTASE"/>
    <property type="match status" value="1"/>
</dbReference>
<evidence type="ECO:0008006" key="4">
    <source>
        <dbReference type="Google" id="ProtNLM"/>
    </source>
</evidence>
<feature type="region of interest" description="Disordered" evidence="1">
    <location>
        <begin position="808"/>
        <end position="856"/>
    </location>
</feature>
<dbReference type="PANTHER" id="PTHR33116">
    <property type="entry name" value="REVERSE TRANSCRIPTASE ZINC-BINDING DOMAIN-CONTAINING PROTEIN-RELATED-RELATED"/>
    <property type="match status" value="1"/>
</dbReference>
<dbReference type="EMBL" id="JACXVP010000010">
    <property type="protein sequence ID" value="KAG5581020.1"/>
    <property type="molecule type" value="Genomic_DNA"/>
</dbReference>
<dbReference type="OrthoDB" id="1742963at2759"/>
<keyword evidence="3" id="KW-1185">Reference proteome</keyword>
<comment type="caution">
    <text evidence="2">The sequence shown here is derived from an EMBL/GenBank/DDBJ whole genome shotgun (WGS) entry which is preliminary data.</text>
</comment>
<feature type="compositionally biased region" description="Acidic residues" evidence="1">
    <location>
        <begin position="813"/>
        <end position="822"/>
    </location>
</feature>
<proteinExistence type="predicted"/>
<accession>A0A9J5X154</accession>
<dbReference type="AlphaFoldDB" id="A0A9J5X154"/>
<sequence>MEKMDFDSVVVDKIWRLVANNWYYILINVFKGSENINHLAYVDDTIIFTSVDGKSLNILMQILKDYEAQSGHMINKESGHMINKEKSSFFVYHKTTQNLIKEIEVKTAFAKGCPIGSAKKRKVHFAELMKKVLNKIQTRKSKMLSFGGKAVLLKNALNSIPIYLLSSMNTPSCMIHDLHRVFARFLWNFRAAGRNRHWLAWSDIYNKEEGGLGFRSLFDVSKAPFAKLCGLSEQKNPYELTLCGISTVKGRRPSWWNGKSREIFDQQIWWEPKCSHSSVWYDNWTNLGALHYFLPSDATRDTHLEEGGLIYAEGKRIGIANNLVAEVVVWRMGKEYCRVNNLFPLTLETDSQAVKNMVDGLWDIPWEVSLEIRIIQELMKGMERINIDLRLASFWTLISGVIVEVASVSETCPLKLGFYQAMTGDPLSPYLFIIVVVGLSTLLSAYALQGTRHGVKMTPYFFKAMESKVNVIKQCLLLYQNASGQQVNFHKSEIYFIRNTTEEVKDVIASILHIKKVDKPRQYLGLPISVGRNEKEAIPNYLMSLFALLIDTCLTIERVMNHFWWRNRSNDGSGIKWMSWKRMGKHKEEDGMGFQRIQHVNTTILAKTDWSIMTRPESPGSIKRIGNGFNTRIFNDPWLPVGQSLVIHNIPDEDLWELRIALREFRWDLHYGMINGYVNLIERDDTPSKKIWKLKMPPKVLNFVWRALNGFLPTGNTLINKKVLQSDKFHVVRLLSVKPSSFSPDLKGEDLKLEEDVRYRKFRNKDLSLIWFHYDALFSDIVATGERARISNQPQFFETEMIWSTLINTNNEGGDDSDDPQDMDSTIFPKPSLKRPISTDGIGTSNQVKKSKTKSTATSMKEDMHSLVEIMSNKSTATSHVVDDPTIDKCMDFLANIPDIFERGEMYNYFVNMFLKKDIRQVFLKIAYG</sequence>